<feature type="coiled-coil region" evidence="8">
    <location>
        <begin position="107"/>
        <end position="149"/>
    </location>
</feature>
<dbReference type="FunFam" id="1.20.5.340:FF:000029">
    <property type="entry name" value="Coiled-coil domain-containing protein 90-like"/>
    <property type="match status" value="1"/>
</dbReference>
<keyword evidence="7" id="KW-0472">Membrane</keyword>
<dbReference type="PANTHER" id="PTHR14360">
    <property type="entry name" value="PROTEIN FMP32, MITOCHONDRIAL"/>
    <property type="match status" value="1"/>
</dbReference>
<evidence type="ECO:0000313" key="10">
    <source>
        <dbReference type="Proteomes" id="UP000623129"/>
    </source>
</evidence>
<evidence type="ECO:0000256" key="5">
    <source>
        <dbReference type="ARBA" id="ARBA00023054"/>
    </source>
</evidence>
<comment type="subcellular location">
    <subcellularLocation>
        <location evidence="2">Membrane</location>
    </subcellularLocation>
    <subcellularLocation>
        <location evidence="1">Mitochondrion</location>
    </subcellularLocation>
</comment>
<evidence type="ECO:0000256" key="3">
    <source>
        <dbReference type="ARBA" id="ARBA00022692"/>
    </source>
</evidence>
<dbReference type="AlphaFoldDB" id="A0A833VRJ5"/>
<keyword evidence="4" id="KW-1133">Transmembrane helix</keyword>
<keyword evidence="10" id="KW-1185">Reference proteome</keyword>
<dbReference type="OrthoDB" id="889336at2759"/>
<gene>
    <name evidence="9" type="ORF">FCM35_KLT01855</name>
</gene>
<keyword evidence="3" id="KW-0812">Transmembrane</keyword>
<dbReference type="InterPro" id="IPR024461">
    <property type="entry name" value="CCDC90-like"/>
</dbReference>
<evidence type="ECO:0000256" key="1">
    <source>
        <dbReference type="ARBA" id="ARBA00004173"/>
    </source>
</evidence>
<evidence type="ECO:0000256" key="8">
    <source>
        <dbReference type="SAM" id="Coils"/>
    </source>
</evidence>
<evidence type="ECO:0000256" key="4">
    <source>
        <dbReference type="ARBA" id="ARBA00022989"/>
    </source>
</evidence>
<dbReference type="Gene3D" id="1.20.5.340">
    <property type="match status" value="1"/>
</dbReference>
<reference evidence="9" key="1">
    <citation type="submission" date="2020-01" db="EMBL/GenBank/DDBJ databases">
        <title>Genome sequence of Kobresia littledalei, the first chromosome-level genome in the family Cyperaceae.</title>
        <authorList>
            <person name="Qu G."/>
        </authorList>
    </citation>
    <scope>NUCLEOTIDE SEQUENCE</scope>
    <source>
        <strain evidence="9">C.B.Clarke</strain>
        <tissue evidence="9">Leaf</tissue>
    </source>
</reference>
<sequence length="252" mass="28187">MAGAAGLVCRRGGAAFGFAYGSSIDNLNHMPVRSISQLVKTNGKRAFLVDTLALVRKLENEGVPSKQAEVITTAITEVLNDSLENVATSFVSKGEMQRCEMIQDSNIAKFKNQVQSLQETHFSLQQREIEKLQADIDKMRSELKHEIDKVTAGQRLDLNLERGRIRDELAKQSAETNDLTNKLDREINSLKAQLEASKYDVIKYCIGTLISISAAGLAVVRILMREISYSKTNRFLHMVLRERVTVTVSMRN</sequence>
<dbReference type="Pfam" id="PF07798">
    <property type="entry name" value="CCDC90-like"/>
    <property type="match status" value="1"/>
</dbReference>
<dbReference type="Proteomes" id="UP000623129">
    <property type="component" value="Unassembled WGS sequence"/>
</dbReference>
<organism evidence="9 10">
    <name type="scientific">Carex littledalei</name>
    <dbReference type="NCBI Taxonomy" id="544730"/>
    <lineage>
        <taxon>Eukaryota</taxon>
        <taxon>Viridiplantae</taxon>
        <taxon>Streptophyta</taxon>
        <taxon>Embryophyta</taxon>
        <taxon>Tracheophyta</taxon>
        <taxon>Spermatophyta</taxon>
        <taxon>Magnoliopsida</taxon>
        <taxon>Liliopsida</taxon>
        <taxon>Poales</taxon>
        <taxon>Cyperaceae</taxon>
        <taxon>Cyperoideae</taxon>
        <taxon>Cariceae</taxon>
        <taxon>Carex</taxon>
        <taxon>Carex subgen. Euthyceras</taxon>
    </lineage>
</organism>
<dbReference type="PANTHER" id="PTHR14360:SF1">
    <property type="entry name" value="PROTEIN FMP32, MITOCHONDRIAL"/>
    <property type="match status" value="1"/>
</dbReference>
<comment type="caution">
    <text evidence="9">The sequence shown here is derived from an EMBL/GenBank/DDBJ whole genome shotgun (WGS) entry which is preliminary data.</text>
</comment>
<evidence type="ECO:0000256" key="6">
    <source>
        <dbReference type="ARBA" id="ARBA00023128"/>
    </source>
</evidence>
<keyword evidence="5 8" id="KW-0175">Coiled coil</keyword>
<dbReference type="GO" id="GO:0016020">
    <property type="term" value="C:membrane"/>
    <property type="evidence" value="ECO:0007669"/>
    <property type="project" value="UniProtKB-SubCell"/>
</dbReference>
<proteinExistence type="predicted"/>
<accession>A0A833VRJ5</accession>
<dbReference type="EMBL" id="SWLB01000011">
    <property type="protein sequence ID" value="KAF3332278.1"/>
    <property type="molecule type" value="Genomic_DNA"/>
</dbReference>
<name>A0A833VRJ5_9POAL</name>
<protein>
    <submittedName>
        <fullName evidence="9">Protein FMP32</fullName>
    </submittedName>
</protein>
<evidence type="ECO:0000313" key="9">
    <source>
        <dbReference type="EMBL" id="KAF3332278.1"/>
    </source>
</evidence>
<evidence type="ECO:0000256" key="7">
    <source>
        <dbReference type="ARBA" id="ARBA00023136"/>
    </source>
</evidence>
<keyword evidence="6" id="KW-0496">Mitochondrion</keyword>
<evidence type="ECO:0000256" key="2">
    <source>
        <dbReference type="ARBA" id="ARBA00004370"/>
    </source>
</evidence>
<dbReference type="GO" id="GO:0005739">
    <property type="term" value="C:mitochondrion"/>
    <property type="evidence" value="ECO:0007669"/>
    <property type="project" value="UniProtKB-SubCell"/>
</dbReference>